<dbReference type="InterPro" id="IPR004843">
    <property type="entry name" value="Calcineurin-like_PHP"/>
</dbReference>
<evidence type="ECO:0000256" key="6">
    <source>
        <dbReference type="ARBA" id="ARBA00022664"/>
    </source>
</evidence>
<dbReference type="EMBL" id="JAVEPI010000002">
    <property type="protein sequence ID" value="KAK1443714.1"/>
    <property type="molecule type" value="Genomic_DNA"/>
</dbReference>
<dbReference type="InterPro" id="IPR029052">
    <property type="entry name" value="Metallo-depent_PP-like"/>
</dbReference>
<protein>
    <submittedName>
        <fullName evidence="14">RNA lariat debranching enzyme</fullName>
    </submittedName>
</protein>
<keyword evidence="10" id="KW-0408">Iron</keyword>
<keyword evidence="11" id="KW-0464">Manganese</keyword>
<evidence type="ECO:0000256" key="2">
    <source>
        <dbReference type="ARBA" id="ARBA00001947"/>
    </source>
</evidence>
<dbReference type="GO" id="GO:0008419">
    <property type="term" value="F:RNA lariat debranching enzyme activity"/>
    <property type="evidence" value="ECO:0007669"/>
    <property type="project" value="TreeGrafter"/>
</dbReference>
<dbReference type="Pfam" id="PF05011">
    <property type="entry name" value="DBR1"/>
    <property type="match status" value="1"/>
</dbReference>
<comment type="cofactor">
    <cofactor evidence="1">
        <name>Mn(2+)</name>
        <dbReference type="ChEBI" id="CHEBI:29035"/>
    </cofactor>
</comment>
<keyword evidence="6" id="KW-0507">mRNA processing</keyword>
<gene>
    <name evidence="14" type="ORF">BgAZ_205900</name>
</gene>
<proteinExistence type="inferred from homology"/>
<evidence type="ECO:0000256" key="12">
    <source>
        <dbReference type="ARBA" id="ARBA00023242"/>
    </source>
</evidence>
<dbReference type="Pfam" id="PF00149">
    <property type="entry name" value="Metallophos"/>
    <property type="match status" value="1"/>
</dbReference>
<feature type="domain" description="Lariat debranching enzyme C-terminal" evidence="13">
    <location>
        <begin position="235"/>
        <end position="369"/>
    </location>
</feature>
<dbReference type="InterPro" id="IPR007708">
    <property type="entry name" value="DBR1_C"/>
</dbReference>
<comment type="subcellular location">
    <subcellularLocation>
        <location evidence="4">Nucleus</location>
    </subcellularLocation>
</comment>
<dbReference type="InterPro" id="IPR041816">
    <property type="entry name" value="Dbr1_N"/>
</dbReference>
<evidence type="ECO:0000259" key="13">
    <source>
        <dbReference type="SMART" id="SM01124"/>
    </source>
</evidence>
<reference evidence="14" key="1">
    <citation type="submission" date="2023-08" db="EMBL/GenBank/DDBJ databases">
        <title>Draft sequence of the Babesia gibsoni genome.</title>
        <authorList>
            <person name="Yamagishi J.Y."/>
            <person name="Xuan X.X."/>
        </authorList>
    </citation>
    <scope>NUCLEOTIDE SEQUENCE</scope>
    <source>
        <strain evidence="14">Azabu</strain>
    </source>
</reference>
<dbReference type="Gene3D" id="3.60.21.10">
    <property type="match status" value="1"/>
</dbReference>
<dbReference type="GO" id="GO:0005634">
    <property type="term" value="C:nucleus"/>
    <property type="evidence" value="ECO:0007669"/>
    <property type="project" value="UniProtKB-SubCell"/>
</dbReference>
<dbReference type="AlphaFoldDB" id="A0AAD8LK43"/>
<evidence type="ECO:0000313" key="14">
    <source>
        <dbReference type="EMBL" id="KAK1443714.1"/>
    </source>
</evidence>
<dbReference type="SMART" id="SM01124">
    <property type="entry name" value="DBR1"/>
    <property type="match status" value="1"/>
</dbReference>
<keyword evidence="12" id="KW-0539">Nucleus</keyword>
<dbReference type="SUPFAM" id="SSF56300">
    <property type="entry name" value="Metallo-dependent phosphatases"/>
    <property type="match status" value="1"/>
</dbReference>
<comment type="cofactor">
    <cofactor evidence="2">
        <name>Zn(2+)</name>
        <dbReference type="ChEBI" id="CHEBI:29105"/>
    </cofactor>
</comment>
<comment type="caution">
    <text evidence="14">The sequence shown here is derived from an EMBL/GenBank/DDBJ whole genome shotgun (WGS) entry which is preliminary data.</text>
</comment>
<evidence type="ECO:0000256" key="4">
    <source>
        <dbReference type="ARBA" id="ARBA00004123"/>
    </source>
</evidence>
<evidence type="ECO:0000256" key="8">
    <source>
        <dbReference type="ARBA" id="ARBA00022801"/>
    </source>
</evidence>
<sequence length="386" mass="45378">MNIAIEGCSHGELDLIYEHIKRRQLEHNIKVDLLICCGDFQAIRDEFDLEEFCCPPKYKHYRDFKDYYHGIKEAPLLTVFVGGNHEAPSLLKELYFGGWVAKNIYYLGHSGVISVNGIRIAGVSGIYDHRDYPRGFFEARPYDESTKRSAYHVREFDIKKLELLKEPIDMFVSHDWPRGIEQWGDVEGLLRHKPHLRHDVEANRLGNPYTWMLLRKHKPRYWFAAHMHTRFEARVKHDEGETYFLALDKPIGRRSFLEFMQLEPSVPTSYFSKNSVDLFYDIEWLSILKANSHKMPMNAFSSAVELSLIEPNEEVKKQVLRALQDNSLERVMVNGKEMYKIKPPTENCIKNPKDQREMFMAMLKLEDNNYFKPNLQARLQVSFIPD</sequence>
<keyword evidence="7" id="KW-0479">Metal-binding</keyword>
<accession>A0AAD8LK43</accession>
<dbReference type="GO" id="GO:0046872">
    <property type="term" value="F:metal ion binding"/>
    <property type="evidence" value="ECO:0007669"/>
    <property type="project" value="UniProtKB-KW"/>
</dbReference>
<name>A0AAD8LK43_BABGI</name>
<keyword evidence="15" id="KW-1185">Reference proteome</keyword>
<comment type="cofactor">
    <cofactor evidence="3">
        <name>Fe(2+)</name>
        <dbReference type="ChEBI" id="CHEBI:29033"/>
    </cofactor>
</comment>
<keyword evidence="8" id="KW-0378">Hydrolase</keyword>
<dbReference type="CDD" id="cd00844">
    <property type="entry name" value="MPP_Dbr1_N"/>
    <property type="match status" value="1"/>
</dbReference>
<keyword evidence="9" id="KW-0862">Zinc</keyword>
<evidence type="ECO:0000256" key="7">
    <source>
        <dbReference type="ARBA" id="ARBA00022723"/>
    </source>
</evidence>
<organism evidence="14 15">
    <name type="scientific">Babesia gibsoni</name>
    <dbReference type="NCBI Taxonomy" id="33632"/>
    <lineage>
        <taxon>Eukaryota</taxon>
        <taxon>Sar</taxon>
        <taxon>Alveolata</taxon>
        <taxon>Apicomplexa</taxon>
        <taxon>Aconoidasida</taxon>
        <taxon>Piroplasmida</taxon>
        <taxon>Babesiidae</taxon>
        <taxon>Babesia</taxon>
    </lineage>
</organism>
<dbReference type="PANTHER" id="PTHR12849:SF0">
    <property type="entry name" value="LARIAT DEBRANCHING ENZYME"/>
    <property type="match status" value="1"/>
</dbReference>
<evidence type="ECO:0000256" key="3">
    <source>
        <dbReference type="ARBA" id="ARBA00001954"/>
    </source>
</evidence>
<evidence type="ECO:0000256" key="5">
    <source>
        <dbReference type="ARBA" id="ARBA00006045"/>
    </source>
</evidence>
<comment type="similarity">
    <text evidence="5">Belongs to the lariat debranching enzyme family.</text>
</comment>
<evidence type="ECO:0000256" key="9">
    <source>
        <dbReference type="ARBA" id="ARBA00022833"/>
    </source>
</evidence>
<evidence type="ECO:0000256" key="10">
    <source>
        <dbReference type="ARBA" id="ARBA00023004"/>
    </source>
</evidence>
<dbReference type="Proteomes" id="UP001230268">
    <property type="component" value="Unassembled WGS sequence"/>
</dbReference>
<dbReference type="GO" id="GO:0000398">
    <property type="term" value="P:mRNA splicing, via spliceosome"/>
    <property type="evidence" value="ECO:0007669"/>
    <property type="project" value="TreeGrafter"/>
</dbReference>
<evidence type="ECO:0000256" key="11">
    <source>
        <dbReference type="ARBA" id="ARBA00023211"/>
    </source>
</evidence>
<dbReference type="PANTHER" id="PTHR12849">
    <property type="entry name" value="RNA LARIAT DEBRANCHING ENZYME"/>
    <property type="match status" value="1"/>
</dbReference>
<evidence type="ECO:0000313" key="15">
    <source>
        <dbReference type="Proteomes" id="UP001230268"/>
    </source>
</evidence>
<evidence type="ECO:0000256" key="1">
    <source>
        <dbReference type="ARBA" id="ARBA00001936"/>
    </source>
</evidence>